<evidence type="ECO:0000256" key="1">
    <source>
        <dbReference type="SAM" id="MobiDB-lite"/>
    </source>
</evidence>
<accession>A0A9W7CUV6</accession>
<sequence length="267" mass="29022">MVRVPGSLGDSEFHRESPQEDMQSEFGQGNEASTNIGSPTTTLNQHRSAERQSFGRSSTDGTEEGPVMDLEDKPRPPPQVPSGTPAGLDENLNPPDESPPAQVGTNMSIQPRRGRSTANKKTAKSKPSRKKIKAPDSETEDRGDLMSDDQLTKAYYKKELHTFLINDTGVRVLRPKVLGEFQGPVSPPVAGSTKLSATKALMHLLEETGIIAESFEAEAPFDPKLSEIKQSVQSLFELLAPLVGEPDQSQKQSTQSKSTRSTLTIAR</sequence>
<feature type="compositionally biased region" description="Low complexity" evidence="1">
    <location>
        <begin position="249"/>
        <end position="267"/>
    </location>
</feature>
<comment type="caution">
    <text evidence="2">The sequence shown here is derived from an EMBL/GenBank/DDBJ whole genome shotgun (WGS) entry which is preliminary data.</text>
</comment>
<evidence type="ECO:0000313" key="3">
    <source>
        <dbReference type="Proteomes" id="UP001165121"/>
    </source>
</evidence>
<dbReference type="EMBL" id="BSXT01001561">
    <property type="protein sequence ID" value="GMF43571.1"/>
    <property type="molecule type" value="Genomic_DNA"/>
</dbReference>
<keyword evidence="3" id="KW-1185">Reference proteome</keyword>
<dbReference type="Proteomes" id="UP001165121">
    <property type="component" value="Unassembled WGS sequence"/>
</dbReference>
<feature type="compositionally biased region" description="Basic residues" evidence="1">
    <location>
        <begin position="121"/>
        <end position="132"/>
    </location>
</feature>
<proteinExistence type="predicted"/>
<organism evidence="2 3">
    <name type="scientific">Phytophthora fragariaefolia</name>
    <dbReference type="NCBI Taxonomy" id="1490495"/>
    <lineage>
        <taxon>Eukaryota</taxon>
        <taxon>Sar</taxon>
        <taxon>Stramenopiles</taxon>
        <taxon>Oomycota</taxon>
        <taxon>Peronosporomycetes</taxon>
        <taxon>Peronosporales</taxon>
        <taxon>Peronosporaceae</taxon>
        <taxon>Phytophthora</taxon>
    </lineage>
</organism>
<reference evidence="2" key="1">
    <citation type="submission" date="2023-04" db="EMBL/GenBank/DDBJ databases">
        <title>Phytophthora fragariaefolia NBRC 109709.</title>
        <authorList>
            <person name="Ichikawa N."/>
            <person name="Sato H."/>
            <person name="Tonouchi N."/>
        </authorList>
    </citation>
    <scope>NUCLEOTIDE SEQUENCE</scope>
    <source>
        <strain evidence="2">NBRC 109709</strain>
    </source>
</reference>
<gene>
    <name evidence="2" type="ORF">Pfra01_001477800</name>
</gene>
<feature type="compositionally biased region" description="Polar residues" evidence="1">
    <location>
        <begin position="25"/>
        <end position="46"/>
    </location>
</feature>
<dbReference type="AlphaFoldDB" id="A0A9W7CUV6"/>
<name>A0A9W7CUV6_9STRA</name>
<feature type="region of interest" description="Disordered" evidence="1">
    <location>
        <begin position="245"/>
        <end position="267"/>
    </location>
</feature>
<feature type="compositionally biased region" description="Basic and acidic residues" evidence="1">
    <location>
        <begin position="133"/>
        <end position="145"/>
    </location>
</feature>
<feature type="region of interest" description="Disordered" evidence="1">
    <location>
        <begin position="1"/>
        <end position="146"/>
    </location>
</feature>
<dbReference type="OrthoDB" id="127198at2759"/>
<protein>
    <submittedName>
        <fullName evidence="2">Unnamed protein product</fullName>
    </submittedName>
</protein>
<evidence type="ECO:0000313" key="2">
    <source>
        <dbReference type="EMBL" id="GMF43571.1"/>
    </source>
</evidence>